<sequence>MTTNIASMIDHTLLKPEATKEQVEKLCAEAKEYTFASVCVNPTWVKTSAELLTGTPVKVCTVIGFPLGASTPETKAFETTDAINNGAGEIDMVLNVGALKSQDLDLVKRDVEAVVNAAKGKAIVKVILETCLLTKEEIKVASQLSKDAGADFVKTSTGFSTGGATFEDVALMREVVGPDLGVKASGGVRSLEDVQKMIEAGATRIGASSGVQIMQGLTSNSDY</sequence>
<comment type="subcellular location">
    <subcellularLocation>
        <location evidence="7">Cytoplasm</location>
    </subcellularLocation>
</comment>
<feature type="active site" description="Proton donor/acceptor" evidence="7">
    <location>
        <position position="91"/>
    </location>
</feature>
<evidence type="ECO:0000256" key="7">
    <source>
        <dbReference type="HAMAP-Rule" id="MF_00114"/>
    </source>
</evidence>
<dbReference type="GO" id="GO:0009264">
    <property type="term" value="P:deoxyribonucleotide catabolic process"/>
    <property type="evidence" value="ECO:0007669"/>
    <property type="project" value="UniProtKB-UniRule"/>
</dbReference>
<evidence type="ECO:0000256" key="5">
    <source>
        <dbReference type="ARBA" id="ARBA00048791"/>
    </source>
</evidence>
<dbReference type="NCBIfam" id="TIGR00126">
    <property type="entry name" value="deoC"/>
    <property type="match status" value="1"/>
</dbReference>
<dbReference type="CDD" id="cd00959">
    <property type="entry name" value="DeoC"/>
    <property type="match status" value="1"/>
</dbReference>
<evidence type="ECO:0000256" key="2">
    <source>
        <dbReference type="ARBA" id="ARBA00022490"/>
    </source>
</evidence>
<evidence type="ECO:0000256" key="4">
    <source>
        <dbReference type="ARBA" id="ARBA00023270"/>
    </source>
</evidence>
<evidence type="ECO:0000256" key="3">
    <source>
        <dbReference type="ARBA" id="ARBA00023239"/>
    </source>
</evidence>
<comment type="pathway">
    <text evidence="7">Carbohydrate degradation; 2-deoxy-D-ribose 1-phosphate degradation; D-glyceraldehyde 3-phosphate and acetaldehyde from 2-deoxy-alpha-D-ribose 1-phosphate: step 2/2.</text>
</comment>
<dbReference type="PANTHER" id="PTHR10889:SF1">
    <property type="entry name" value="DEOXYRIBOSE-PHOSPHATE ALDOLASE"/>
    <property type="match status" value="1"/>
</dbReference>
<keyword evidence="4 7" id="KW-0704">Schiff base</keyword>
<dbReference type="HAMAP" id="MF_00114">
    <property type="entry name" value="DeoC_type1"/>
    <property type="match status" value="1"/>
</dbReference>
<keyword evidence="9" id="KW-1185">Reference proteome</keyword>
<dbReference type="GO" id="GO:0004139">
    <property type="term" value="F:deoxyribose-phosphate aldolase activity"/>
    <property type="evidence" value="ECO:0007669"/>
    <property type="project" value="UniProtKB-UniRule"/>
</dbReference>
<dbReference type="SUPFAM" id="SSF51569">
    <property type="entry name" value="Aldolase"/>
    <property type="match status" value="1"/>
</dbReference>
<dbReference type="EC" id="4.1.2.4" evidence="7"/>
<dbReference type="FunFam" id="3.20.20.70:FF:000044">
    <property type="entry name" value="Deoxyribose-phosphate aldolase"/>
    <property type="match status" value="1"/>
</dbReference>
<dbReference type="RefSeq" id="WP_269925188.1">
    <property type="nucleotide sequence ID" value="NZ_JAMKBJ010000002.1"/>
</dbReference>
<evidence type="ECO:0000313" key="8">
    <source>
        <dbReference type="EMBL" id="MCZ8536077.1"/>
    </source>
</evidence>
<dbReference type="Pfam" id="PF01791">
    <property type="entry name" value="DeoC"/>
    <property type="match status" value="1"/>
</dbReference>
<name>A0A9X3LDL7_9BACL</name>
<dbReference type="GO" id="GO:0006018">
    <property type="term" value="P:2-deoxyribose 1-phosphate catabolic process"/>
    <property type="evidence" value="ECO:0007669"/>
    <property type="project" value="UniProtKB-UniRule"/>
</dbReference>
<dbReference type="InterPro" id="IPR002915">
    <property type="entry name" value="DeoC/FbaB/LacD_aldolase"/>
</dbReference>
<dbReference type="GO" id="GO:0005737">
    <property type="term" value="C:cytoplasm"/>
    <property type="evidence" value="ECO:0007669"/>
    <property type="project" value="UniProtKB-SubCell"/>
</dbReference>
<comment type="function">
    <text evidence="6 7">Catalyzes a reversible aldol reaction between acetaldehyde and D-glyceraldehyde 3-phosphate to generate 2-deoxy-D-ribose 5-phosphate.</text>
</comment>
<proteinExistence type="inferred from homology"/>
<dbReference type="GO" id="GO:0016052">
    <property type="term" value="P:carbohydrate catabolic process"/>
    <property type="evidence" value="ECO:0007669"/>
    <property type="project" value="TreeGrafter"/>
</dbReference>
<dbReference type="AlphaFoldDB" id="A0A9X3LDL7"/>
<comment type="caution">
    <text evidence="8">The sequence shown here is derived from an EMBL/GenBank/DDBJ whole genome shotgun (WGS) entry which is preliminary data.</text>
</comment>
<keyword evidence="3 7" id="KW-0456">Lyase</keyword>
<evidence type="ECO:0000256" key="1">
    <source>
        <dbReference type="ARBA" id="ARBA00010936"/>
    </source>
</evidence>
<gene>
    <name evidence="7 8" type="primary">deoC</name>
    <name evidence="8" type="ORF">M9R32_02575</name>
</gene>
<dbReference type="InterPro" id="IPR011343">
    <property type="entry name" value="DeoC"/>
</dbReference>
<organism evidence="8 9">
    <name type="scientific">Paenisporosarcina quisquiliarum</name>
    <dbReference type="NCBI Taxonomy" id="365346"/>
    <lineage>
        <taxon>Bacteria</taxon>
        <taxon>Bacillati</taxon>
        <taxon>Bacillota</taxon>
        <taxon>Bacilli</taxon>
        <taxon>Bacillales</taxon>
        <taxon>Caryophanaceae</taxon>
        <taxon>Paenisporosarcina</taxon>
    </lineage>
</organism>
<accession>A0A9X3LDL7</accession>
<dbReference type="Gene3D" id="3.20.20.70">
    <property type="entry name" value="Aldolase class I"/>
    <property type="match status" value="1"/>
</dbReference>
<dbReference type="InterPro" id="IPR028581">
    <property type="entry name" value="DeoC_typeI"/>
</dbReference>
<evidence type="ECO:0000313" key="9">
    <source>
        <dbReference type="Proteomes" id="UP001152173"/>
    </source>
</evidence>
<dbReference type="Proteomes" id="UP001152173">
    <property type="component" value="Unassembled WGS sequence"/>
</dbReference>
<dbReference type="EMBL" id="JAMKBJ010000002">
    <property type="protein sequence ID" value="MCZ8536077.1"/>
    <property type="molecule type" value="Genomic_DNA"/>
</dbReference>
<protein>
    <recommendedName>
        <fullName evidence="7">Deoxyribose-phosphate aldolase</fullName>
        <shortName evidence="7">DERA</shortName>
        <ecNumber evidence="7">4.1.2.4</ecNumber>
    </recommendedName>
    <alternativeName>
        <fullName evidence="7">2-deoxy-D-ribose 5-phosphate aldolase</fullName>
    </alternativeName>
    <alternativeName>
        <fullName evidence="7">Phosphodeoxyriboaldolase</fullName>
        <shortName evidence="7">Deoxyriboaldolase</shortName>
    </alternativeName>
</protein>
<dbReference type="PANTHER" id="PTHR10889">
    <property type="entry name" value="DEOXYRIBOSE-PHOSPHATE ALDOLASE"/>
    <property type="match status" value="1"/>
</dbReference>
<keyword evidence="2 7" id="KW-0963">Cytoplasm</keyword>
<evidence type="ECO:0000256" key="6">
    <source>
        <dbReference type="ARBA" id="ARBA00056337"/>
    </source>
</evidence>
<dbReference type="InterPro" id="IPR013785">
    <property type="entry name" value="Aldolase_TIM"/>
</dbReference>
<feature type="active site" description="Schiff-base intermediate with acetaldehyde" evidence="7">
    <location>
        <position position="154"/>
    </location>
</feature>
<comment type="catalytic activity">
    <reaction evidence="5 7">
        <text>2-deoxy-D-ribose 5-phosphate = D-glyceraldehyde 3-phosphate + acetaldehyde</text>
        <dbReference type="Rhea" id="RHEA:12821"/>
        <dbReference type="ChEBI" id="CHEBI:15343"/>
        <dbReference type="ChEBI" id="CHEBI:59776"/>
        <dbReference type="ChEBI" id="CHEBI:62877"/>
        <dbReference type="EC" id="4.1.2.4"/>
    </reaction>
</comment>
<feature type="active site" description="Proton donor/acceptor" evidence="7">
    <location>
        <position position="183"/>
    </location>
</feature>
<dbReference type="PIRSF" id="PIRSF001357">
    <property type="entry name" value="DeoC"/>
    <property type="match status" value="1"/>
</dbReference>
<dbReference type="SMART" id="SM01133">
    <property type="entry name" value="DeoC"/>
    <property type="match status" value="1"/>
</dbReference>
<reference evidence="8" key="1">
    <citation type="submission" date="2022-05" db="EMBL/GenBank/DDBJ databases">
        <authorList>
            <person name="Colautti A."/>
            <person name="Iacumin L."/>
        </authorList>
    </citation>
    <scope>NUCLEOTIDE SEQUENCE</scope>
    <source>
        <strain evidence="8">SK 55</strain>
    </source>
</reference>
<comment type="similarity">
    <text evidence="1 7">Belongs to the DeoC/FbaB aldolase family. DeoC type 1 subfamily.</text>
</comment>